<comment type="caution">
    <text evidence="6">The sequence shown here is derived from an EMBL/GenBank/DDBJ whole genome shotgun (WGS) entry which is preliminary data.</text>
</comment>
<dbReference type="Proteomes" id="UP001229421">
    <property type="component" value="Unassembled WGS sequence"/>
</dbReference>
<evidence type="ECO:0000256" key="4">
    <source>
        <dbReference type="ARBA" id="ARBA00023163"/>
    </source>
</evidence>
<keyword evidence="2" id="KW-0805">Transcription regulation</keyword>
<dbReference type="GO" id="GO:0003677">
    <property type="term" value="F:DNA binding"/>
    <property type="evidence" value="ECO:0007669"/>
    <property type="project" value="UniProtKB-KW"/>
</dbReference>
<evidence type="ECO:0000256" key="5">
    <source>
        <dbReference type="ARBA" id="ARBA00023242"/>
    </source>
</evidence>
<evidence type="ECO:0000256" key="1">
    <source>
        <dbReference type="ARBA" id="ARBA00004123"/>
    </source>
</evidence>
<keyword evidence="3" id="KW-0238">DNA-binding</keyword>
<comment type="subcellular location">
    <subcellularLocation>
        <location evidence="1">Nucleus</location>
    </subcellularLocation>
</comment>
<sequence>MGKRKGLHITSIGVSECVEDHGEDNVECHVAYDNGKGDYQYLNNLRLGIISYDKFLGKAPSLIVHPFYFILTTPDMNTHGGSLVLIKQANEGLPALDMTHTTPTQGLVAKDLHGT</sequence>
<dbReference type="GO" id="GO:0009725">
    <property type="term" value="P:response to hormone"/>
    <property type="evidence" value="ECO:0007669"/>
    <property type="project" value="InterPro"/>
</dbReference>
<keyword evidence="4" id="KW-0804">Transcription</keyword>
<dbReference type="InterPro" id="IPR044835">
    <property type="entry name" value="ARF_plant"/>
</dbReference>
<dbReference type="GO" id="GO:0005634">
    <property type="term" value="C:nucleus"/>
    <property type="evidence" value="ECO:0007669"/>
    <property type="project" value="UniProtKB-SubCell"/>
</dbReference>
<dbReference type="GO" id="GO:0006355">
    <property type="term" value="P:regulation of DNA-templated transcription"/>
    <property type="evidence" value="ECO:0007669"/>
    <property type="project" value="InterPro"/>
</dbReference>
<evidence type="ECO:0000313" key="7">
    <source>
        <dbReference type="Proteomes" id="UP001229421"/>
    </source>
</evidence>
<dbReference type="EMBL" id="JAUHHV010000001">
    <property type="protein sequence ID" value="KAK1434345.1"/>
    <property type="molecule type" value="Genomic_DNA"/>
</dbReference>
<dbReference type="PANTHER" id="PTHR31384:SF1">
    <property type="entry name" value="AUXIN RESPONSE FACTOR 9"/>
    <property type="match status" value="1"/>
</dbReference>
<accession>A0AAD8L2P0</accession>
<keyword evidence="5" id="KW-0539">Nucleus</keyword>
<proteinExistence type="predicted"/>
<evidence type="ECO:0000313" key="6">
    <source>
        <dbReference type="EMBL" id="KAK1434345.1"/>
    </source>
</evidence>
<evidence type="ECO:0000256" key="3">
    <source>
        <dbReference type="ARBA" id="ARBA00023125"/>
    </source>
</evidence>
<dbReference type="Gene3D" id="2.40.330.10">
    <property type="entry name" value="DNA-binding pseudobarrel domain"/>
    <property type="match status" value="1"/>
</dbReference>
<evidence type="ECO:0000256" key="2">
    <source>
        <dbReference type="ARBA" id="ARBA00023015"/>
    </source>
</evidence>
<reference evidence="6" key="1">
    <citation type="journal article" date="2023" name="bioRxiv">
        <title>Improved chromosome-level genome assembly for marigold (Tagetes erecta).</title>
        <authorList>
            <person name="Jiang F."/>
            <person name="Yuan L."/>
            <person name="Wang S."/>
            <person name="Wang H."/>
            <person name="Xu D."/>
            <person name="Wang A."/>
            <person name="Fan W."/>
        </authorList>
    </citation>
    <scope>NUCLEOTIDE SEQUENCE</scope>
    <source>
        <strain evidence="6">WSJ</strain>
        <tissue evidence="6">Leaf</tissue>
    </source>
</reference>
<keyword evidence="7" id="KW-1185">Reference proteome</keyword>
<dbReference type="InterPro" id="IPR015300">
    <property type="entry name" value="DNA-bd_pseudobarrel_sf"/>
</dbReference>
<dbReference type="PANTHER" id="PTHR31384">
    <property type="entry name" value="AUXIN RESPONSE FACTOR 4-RELATED"/>
    <property type="match status" value="1"/>
</dbReference>
<dbReference type="AlphaFoldDB" id="A0AAD8L2P0"/>
<gene>
    <name evidence="6" type="ORF">QVD17_00084</name>
</gene>
<protein>
    <submittedName>
        <fullName evidence="6">Uncharacterized protein</fullName>
    </submittedName>
</protein>
<organism evidence="6 7">
    <name type="scientific">Tagetes erecta</name>
    <name type="common">African marigold</name>
    <dbReference type="NCBI Taxonomy" id="13708"/>
    <lineage>
        <taxon>Eukaryota</taxon>
        <taxon>Viridiplantae</taxon>
        <taxon>Streptophyta</taxon>
        <taxon>Embryophyta</taxon>
        <taxon>Tracheophyta</taxon>
        <taxon>Spermatophyta</taxon>
        <taxon>Magnoliopsida</taxon>
        <taxon>eudicotyledons</taxon>
        <taxon>Gunneridae</taxon>
        <taxon>Pentapetalae</taxon>
        <taxon>asterids</taxon>
        <taxon>campanulids</taxon>
        <taxon>Asterales</taxon>
        <taxon>Asteraceae</taxon>
        <taxon>Asteroideae</taxon>
        <taxon>Heliantheae alliance</taxon>
        <taxon>Tageteae</taxon>
        <taxon>Tagetes</taxon>
    </lineage>
</organism>
<dbReference type="SUPFAM" id="SSF101936">
    <property type="entry name" value="DNA-binding pseudobarrel domain"/>
    <property type="match status" value="1"/>
</dbReference>
<name>A0AAD8L2P0_TARER</name>